<dbReference type="InterPro" id="IPR001594">
    <property type="entry name" value="Palmitoyltrfase_DHHC"/>
</dbReference>
<keyword evidence="2 7" id="KW-0808">Transferase</keyword>
<feature type="domain" description="Palmitoyltransferase DHHC" evidence="8">
    <location>
        <begin position="137"/>
        <end position="313"/>
    </location>
</feature>
<dbReference type="InterPro" id="IPR039859">
    <property type="entry name" value="PFA4/ZDH16/20/ERF2-like"/>
</dbReference>
<dbReference type="Proteomes" id="UP000030764">
    <property type="component" value="Unassembled WGS sequence"/>
</dbReference>
<name>A0A085NB46_9BILA</name>
<dbReference type="GO" id="GO:0019706">
    <property type="term" value="F:protein-cysteine S-palmitoyltransferase activity"/>
    <property type="evidence" value="ECO:0007669"/>
    <property type="project" value="UniProtKB-EC"/>
</dbReference>
<comment type="subcellular location">
    <subcellularLocation>
        <location evidence="1">Membrane</location>
        <topology evidence="1">Multi-pass membrane protein</topology>
    </subcellularLocation>
</comment>
<keyword evidence="5 7" id="KW-0472">Membrane</keyword>
<protein>
    <recommendedName>
        <fullName evidence="7">Palmitoyltransferase</fullName>
        <ecNumber evidence="7">2.3.1.225</ecNumber>
    </recommendedName>
</protein>
<organism evidence="10">
    <name type="scientific">Trichuris suis</name>
    <name type="common">pig whipworm</name>
    <dbReference type="NCBI Taxonomy" id="68888"/>
    <lineage>
        <taxon>Eukaryota</taxon>
        <taxon>Metazoa</taxon>
        <taxon>Ecdysozoa</taxon>
        <taxon>Nematoda</taxon>
        <taxon>Enoplea</taxon>
        <taxon>Dorylaimia</taxon>
        <taxon>Trichinellida</taxon>
        <taxon>Trichuridae</taxon>
        <taxon>Trichuris</taxon>
    </lineage>
</organism>
<evidence type="ECO:0000259" key="8">
    <source>
        <dbReference type="Pfam" id="PF01529"/>
    </source>
</evidence>
<evidence type="ECO:0000256" key="2">
    <source>
        <dbReference type="ARBA" id="ARBA00022679"/>
    </source>
</evidence>
<reference evidence="10 11" key="1">
    <citation type="journal article" date="2014" name="Nat. Genet.">
        <title>Genome and transcriptome of the porcine whipworm Trichuris suis.</title>
        <authorList>
            <person name="Jex A.R."/>
            <person name="Nejsum P."/>
            <person name="Schwarz E.M."/>
            <person name="Hu L."/>
            <person name="Young N.D."/>
            <person name="Hall R.S."/>
            <person name="Korhonen P.K."/>
            <person name="Liao S."/>
            <person name="Thamsborg S."/>
            <person name="Xia J."/>
            <person name="Xu P."/>
            <person name="Wang S."/>
            <person name="Scheerlinck J.P."/>
            <person name="Hofmann A."/>
            <person name="Sternberg P.W."/>
            <person name="Wang J."/>
            <person name="Gasser R.B."/>
        </authorList>
    </citation>
    <scope>NUCLEOTIDE SEQUENCE [LARGE SCALE GENOMIC DNA]</scope>
    <source>
        <strain evidence="10">DCEP-RM93F</strain>
        <strain evidence="9">DCEP-RM93M</strain>
    </source>
</reference>
<comment type="domain">
    <text evidence="7">The DHHC domain is required for palmitoyltransferase activity.</text>
</comment>
<keyword evidence="6 7" id="KW-0012">Acyltransferase</keyword>
<dbReference type="Pfam" id="PF01529">
    <property type="entry name" value="DHHC"/>
    <property type="match status" value="1"/>
</dbReference>
<feature type="transmembrane region" description="Helical" evidence="7">
    <location>
        <begin position="273"/>
        <end position="297"/>
    </location>
</feature>
<keyword evidence="11" id="KW-1185">Reference proteome</keyword>
<evidence type="ECO:0000256" key="7">
    <source>
        <dbReference type="RuleBase" id="RU079119"/>
    </source>
</evidence>
<comment type="similarity">
    <text evidence="7">Belongs to the DHHC palmitoyltransferase family.</text>
</comment>
<keyword evidence="3 7" id="KW-0812">Transmembrane</keyword>
<feature type="transmembrane region" description="Helical" evidence="7">
    <location>
        <begin position="63"/>
        <end position="84"/>
    </location>
</feature>
<keyword evidence="4 7" id="KW-1133">Transmembrane helix</keyword>
<dbReference type="EMBL" id="KL363195">
    <property type="protein sequence ID" value="KFD56165.1"/>
    <property type="molecule type" value="Genomic_DNA"/>
</dbReference>
<evidence type="ECO:0000256" key="3">
    <source>
        <dbReference type="ARBA" id="ARBA00022692"/>
    </source>
</evidence>
<dbReference type="PANTHER" id="PTHR12246">
    <property type="entry name" value="PALMITOYLTRANSFERASE ZDHHC16"/>
    <property type="match status" value="1"/>
</dbReference>
<evidence type="ECO:0000256" key="6">
    <source>
        <dbReference type="ARBA" id="ARBA00023315"/>
    </source>
</evidence>
<evidence type="ECO:0000256" key="1">
    <source>
        <dbReference type="ARBA" id="ARBA00004141"/>
    </source>
</evidence>
<dbReference type="GO" id="GO:0016020">
    <property type="term" value="C:membrane"/>
    <property type="evidence" value="ECO:0007669"/>
    <property type="project" value="UniProtKB-SubCell"/>
</dbReference>
<comment type="catalytic activity">
    <reaction evidence="7">
        <text>L-cysteinyl-[protein] + hexadecanoyl-CoA = S-hexadecanoyl-L-cysteinyl-[protein] + CoA</text>
        <dbReference type="Rhea" id="RHEA:36683"/>
        <dbReference type="Rhea" id="RHEA-COMP:10131"/>
        <dbReference type="Rhea" id="RHEA-COMP:11032"/>
        <dbReference type="ChEBI" id="CHEBI:29950"/>
        <dbReference type="ChEBI" id="CHEBI:57287"/>
        <dbReference type="ChEBI" id="CHEBI:57379"/>
        <dbReference type="ChEBI" id="CHEBI:74151"/>
        <dbReference type="EC" id="2.3.1.225"/>
    </reaction>
</comment>
<gene>
    <name evidence="9" type="ORF">M513_02943</name>
    <name evidence="10" type="ORF">M514_02943</name>
</gene>
<sequence>MGGVVSASYSKLRKSVHAKVEEFKFLFLFLFYNSHCNLDYAIDVAFEPVYRFVETYVSRLGRVFLGFLTSAIVLLVLITYVIIVPYELPRRSWREVILYFITGHWLLANLVFNLYKGSVSSPGHPPMNHLVASSVGICKSCLRPKPPRSHHCSVCRRCILKMDHHCPWLDQCVGHYNHRYYYLTMVYMWLSCVYVVIGVYRCFAEHYWTEEADAVPWCAAMKDKLIYANWFCSTSTSSICTSEVVVPAGSVHLTPTRSFGQDSSCKIASNRGWISYLILIEFFVCAAMVVGLIWLLVTHFIMISKGETSIEHHINQAMKKKYEQNGKIYVNPYDFGWAENWRTFLGIDNFRSDFFTKILLPSNYVPKGDGLSWPLAGIGQELTTIRSFKDEAKLLPQLE</sequence>
<evidence type="ECO:0000256" key="5">
    <source>
        <dbReference type="ARBA" id="ARBA00023136"/>
    </source>
</evidence>
<accession>A0A085NB46</accession>
<dbReference type="EC" id="2.3.1.225" evidence="7"/>
<evidence type="ECO:0000256" key="4">
    <source>
        <dbReference type="ARBA" id="ARBA00022989"/>
    </source>
</evidence>
<feature type="transmembrane region" description="Helical" evidence="7">
    <location>
        <begin position="96"/>
        <end position="115"/>
    </location>
</feature>
<dbReference type="EMBL" id="KL367522">
    <property type="protein sequence ID" value="KFD66692.1"/>
    <property type="molecule type" value="Genomic_DNA"/>
</dbReference>
<proteinExistence type="inferred from homology"/>
<evidence type="ECO:0000313" key="11">
    <source>
        <dbReference type="Proteomes" id="UP000030764"/>
    </source>
</evidence>
<evidence type="ECO:0000313" key="9">
    <source>
        <dbReference type="EMBL" id="KFD56165.1"/>
    </source>
</evidence>
<dbReference type="Proteomes" id="UP000030758">
    <property type="component" value="Unassembled WGS sequence"/>
</dbReference>
<dbReference type="PROSITE" id="PS50216">
    <property type="entry name" value="DHHC"/>
    <property type="match status" value="1"/>
</dbReference>
<dbReference type="AlphaFoldDB" id="A0A085NB46"/>
<feature type="transmembrane region" description="Helical" evidence="7">
    <location>
        <begin position="180"/>
        <end position="200"/>
    </location>
</feature>
<evidence type="ECO:0000313" key="10">
    <source>
        <dbReference type="EMBL" id="KFD66692.1"/>
    </source>
</evidence>